<keyword evidence="4" id="KW-1133">Transmembrane helix</keyword>
<name>A0A1E7Z4W3_9GAMM</name>
<organism evidence="10 12">
    <name type="scientific">Candidatus Erwinia dacicola</name>
    <dbReference type="NCBI Taxonomy" id="252393"/>
    <lineage>
        <taxon>Bacteria</taxon>
        <taxon>Pseudomonadati</taxon>
        <taxon>Pseudomonadota</taxon>
        <taxon>Gammaproteobacteria</taxon>
        <taxon>Enterobacterales</taxon>
        <taxon>Erwiniaceae</taxon>
        <taxon>Erwinia</taxon>
    </lineage>
</organism>
<keyword evidence="13" id="KW-1185">Reference proteome</keyword>
<dbReference type="RefSeq" id="WP_070133561.1">
    <property type="nucleotide sequence ID" value="NZ_LJAM02000045.1"/>
</dbReference>
<keyword evidence="5" id="KW-0472">Membrane</keyword>
<comment type="caution">
    <text evidence="10">The sequence shown here is derived from an EMBL/GenBank/DDBJ whole genome shotgun (WGS) entry which is preliminary data.</text>
</comment>
<comment type="similarity">
    <text evidence="7">Belongs to the YfgM family.</text>
</comment>
<dbReference type="Proteomes" id="UP000244334">
    <property type="component" value="Unassembled WGS sequence"/>
</dbReference>
<evidence type="ECO:0000256" key="2">
    <source>
        <dbReference type="ARBA" id="ARBA00022475"/>
    </source>
</evidence>
<feature type="domain" description="Ancillary SecYEG translocon subunit/Cell division coordinator CpoB TPR" evidence="9">
    <location>
        <begin position="15"/>
        <end position="204"/>
    </location>
</feature>
<keyword evidence="3" id="KW-0812">Transmembrane</keyword>
<keyword evidence="6" id="KW-0143">Chaperone</keyword>
<dbReference type="OrthoDB" id="9789675at2"/>
<evidence type="ECO:0000256" key="3">
    <source>
        <dbReference type="ARBA" id="ARBA00022692"/>
    </source>
</evidence>
<dbReference type="InterPro" id="IPR018704">
    <property type="entry name" value="SecYEG/CpoB_TPR"/>
</dbReference>
<sequence>MKVYSNENEQVDALKNFFAQNGKALVVGVGLGVGALVGWRYWNSNQDSGSRETSAAYQQVTSALDASKPATLDAAAKFASDNSNTYGTLASLNLAKRYIDANQLDKAAAQLQSGLKDTKDANLQAVLNLRLARIQLQQNQPDEVLKTLKNVKGDGWTAIVADVRGEALLSKGDVKGARDAWTKGIDSDAFSTLKEMLQMKVNNLLG</sequence>
<reference evidence="10 12" key="1">
    <citation type="submission" date="2016-07" db="EMBL/GenBank/DDBJ databases">
        <authorList>
            <person name="Yuval B."/>
        </authorList>
    </citation>
    <scope>NUCLEOTIDE SEQUENCE [LARGE SCALE GENOMIC DNA]</scope>
    <source>
        <strain evidence="10 12">IL</strain>
    </source>
</reference>
<dbReference type="InterPro" id="IPR011990">
    <property type="entry name" value="TPR-like_helical_dom_sf"/>
</dbReference>
<dbReference type="GO" id="GO:0044877">
    <property type="term" value="F:protein-containing complex binding"/>
    <property type="evidence" value="ECO:0007669"/>
    <property type="project" value="InterPro"/>
</dbReference>
<accession>A0A1E7Z4W3</accession>
<evidence type="ECO:0000313" key="10">
    <source>
        <dbReference type="EMBL" id="OFC63793.1"/>
    </source>
</evidence>
<dbReference type="GO" id="GO:0005886">
    <property type="term" value="C:plasma membrane"/>
    <property type="evidence" value="ECO:0007669"/>
    <property type="project" value="UniProtKB-SubCell"/>
</dbReference>
<evidence type="ECO:0000256" key="8">
    <source>
        <dbReference type="ARBA" id="ARBA00024235"/>
    </source>
</evidence>
<dbReference type="EMBL" id="MAYS01000024">
    <property type="protein sequence ID" value="OFC63793.1"/>
    <property type="molecule type" value="Genomic_DNA"/>
</dbReference>
<evidence type="ECO:0000313" key="12">
    <source>
        <dbReference type="Proteomes" id="UP000243534"/>
    </source>
</evidence>
<evidence type="ECO:0000256" key="1">
    <source>
        <dbReference type="ARBA" id="ARBA00004401"/>
    </source>
</evidence>
<gene>
    <name evidence="11" type="ORF">ACZ87_00861</name>
    <name evidence="10" type="ORF">BBW68_00560</name>
</gene>
<dbReference type="AlphaFoldDB" id="A0A1E7Z4W3"/>
<evidence type="ECO:0000256" key="6">
    <source>
        <dbReference type="ARBA" id="ARBA00023186"/>
    </source>
</evidence>
<evidence type="ECO:0000259" key="9">
    <source>
        <dbReference type="Pfam" id="PF09976"/>
    </source>
</evidence>
<proteinExistence type="inferred from homology"/>
<protein>
    <recommendedName>
        <fullName evidence="8">Ancillary SecYEG translocon subunit</fullName>
    </recommendedName>
</protein>
<evidence type="ECO:0000256" key="5">
    <source>
        <dbReference type="ARBA" id="ARBA00023136"/>
    </source>
</evidence>
<evidence type="ECO:0000313" key="11">
    <source>
        <dbReference type="EMBL" id="RAP72312.1"/>
    </source>
</evidence>
<dbReference type="InterPro" id="IPR026039">
    <property type="entry name" value="YfgM"/>
</dbReference>
<dbReference type="Pfam" id="PF09976">
    <property type="entry name" value="TPR_21"/>
    <property type="match status" value="1"/>
</dbReference>
<reference evidence="11 13" key="2">
    <citation type="submission" date="2018-04" db="EMBL/GenBank/DDBJ databases">
        <title>Genomes of the Obligate Erwinia dacicola and Facultative Enterobacter sp. OLF Endosymbionts of the Olive Fruit fly, Bactrocera oleae.</title>
        <authorList>
            <person name="Estes A.M."/>
            <person name="Hearn D.J."/>
            <person name="Agarwal S."/>
            <person name="Pierson E.A."/>
            <person name="Dunning-Hotopp J.C."/>
        </authorList>
    </citation>
    <scope>NUCLEOTIDE SEQUENCE [LARGE SCALE GENOMIC DNA]</scope>
    <source>
        <strain evidence="11 13">Oroville</strain>
    </source>
</reference>
<dbReference type="PANTHER" id="PTHR38035">
    <property type="entry name" value="UPF0070 PROTEIN YFGM"/>
    <property type="match status" value="1"/>
</dbReference>
<dbReference type="SUPFAM" id="SSF48452">
    <property type="entry name" value="TPR-like"/>
    <property type="match status" value="1"/>
</dbReference>
<dbReference type="PANTHER" id="PTHR38035:SF1">
    <property type="entry name" value="ANCILLARY SECYEG TRANSLOCON SUBUNIT"/>
    <property type="match status" value="1"/>
</dbReference>
<evidence type="ECO:0000313" key="13">
    <source>
        <dbReference type="Proteomes" id="UP000244334"/>
    </source>
</evidence>
<evidence type="ECO:0000256" key="7">
    <source>
        <dbReference type="ARBA" id="ARBA00024197"/>
    </source>
</evidence>
<dbReference type="Proteomes" id="UP000243534">
    <property type="component" value="Unassembled WGS sequence"/>
</dbReference>
<dbReference type="EMBL" id="LJAM02000045">
    <property type="protein sequence ID" value="RAP72312.1"/>
    <property type="molecule type" value="Genomic_DNA"/>
</dbReference>
<keyword evidence="2" id="KW-1003">Cell membrane</keyword>
<comment type="subcellular location">
    <subcellularLocation>
        <location evidence="1">Cell membrane</location>
        <topology evidence="1">Single-pass type II membrane protein</topology>
    </subcellularLocation>
</comment>
<dbReference type="PIRSF" id="PIRSF006170">
    <property type="entry name" value="YfgM"/>
    <property type="match status" value="1"/>
</dbReference>
<dbReference type="Gene3D" id="1.25.40.10">
    <property type="entry name" value="Tetratricopeptide repeat domain"/>
    <property type="match status" value="1"/>
</dbReference>
<evidence type="ECO:0000256" key="4">
    <source>
        <dbReference type="ARBA" id="ARBA00022989"/>
    </source>
</evidence>